<name>A0A915IZ25_ROMCU</name>
<proteinExistence type="predicted"/>
<keyword evidence="1" id="KW-1185">Reference proteome</keyword>
<reference evidence="2" key="1">
    <citation type="submission" date="2022-11" db="UniProtKB">
        <authorList>
            <consortium name="WormBaseParasite"/>
        </authorList>
    </citation>
    <scope>IDENTIFICATION</scope>
</reference>
<accession>A0A915IZ25</accession>
<evidence type="ECO:0000313" key="1">
    <source>
        <dbReference type="Proteomes" id="UP000887565"/>
    </source>
</evidence>
<dbReference type="Proteomes" id="UP000887565">
    <property type="component" value="Unplaced"/>
</dbReference>
<dbReference type="WBParaSite" id="nRc.2.0.1.t18686-RA">
    <property type="protein sequence ID" value="nRc.2.0.1.t18686-RA"/>
    <property type="gene ID" value="nRc.2.0.1.g18686"/>
</dbReference>
<sequence>MQKQDSMGLENIFEFIHYGNIASQILLVQMEEQPPNVPADANAEMQLAQYLVPKKLVTLVHDKVTLNNYLQINDLESIPISSSDNGVIDDINDNELLLDGDLAADDTMRDTSNCVCNGANNRLMISCDSRIPPELSQLQTSLELALIGKYELALLSWAKYLHNINALPIGKYVEFEKVTSIDTFGSVDEYFINQIIPLVHMYHTWTSSNTNCPMQEHITRIDALAKPKNEKIDLFICHKLHNRHKQCHQHLNKAKCSTLPTLHWPELIPSWLSNHSQWYSAVTRGASRRRFLVWIEQPAPHAAARCRTVKYDRALTVFTCDVVNTMLLY</sequence>
<evidence type="ECO:0000313" key="2">
    <source>
        <dbReference type="WBParaSite" id="nRc.2.0.1.t18686-RA"/>
    </source>
</evidence>
<protein>
    <submittedName>
        <fullName evidence="2">Uncharacterized protein</fullName>
    </submittedName>
</protein>
<dbReference type="AlphaFoldDB" id="A0A915IZ25"/>
<organism evidence="1 2">
    <name type="scientific">Romanomermis culicivorax</name>
    <name type="common">Nematode worm</name>
    <dbReference type="NCBI Taxonomy" id="13658"/>
    <lineage>
        <taxon>Eukaryota</taxon>
        <taxon>Metazoa</taxon>
        <taxon>Ecdysozoa</taxon>
        <taxon>Nematoda</taxon>
        <taxon>Enoplea</taxon>
        <taxon>Dorylaimia</taxon>
        <taxon>Mermithida</taxon>
        <taxon>Mermithoidea</taxon>
        <taxon>Mermithidae</taxon>
        <taxon>Romanomermis</taxon>
    </lineage>
</organism>